<accession>A0A516RGD3</accession>
<comment type="similarity">
    <text evidence="1">Belongs to the AfsR/DnrI/RedD regulatory family.</text>
</comment>
<dbReference type="GO" id="GO:0006355">
    <property type="term" value="P:regulation of DNA-templated transcription"/>
    <property type="evidence" value="ECO:0007669"/>
    <property type="project" value="InterPro"/>
</dbReference>
<keyword evidence="4 6" id="KW-0238">DNA-binding</keyword>
<dbReference type="Gene3D" id="1.25.40.10">
    <property type="entry name" value="Tetratricopeptide repeat domain"/>
    <property type="match status" value="3"/>
</dbReference>
<dbReference type="InterPro" id="IPR019734">
    <property type="entry name" value="TPR_rpt"/>
</dbReference>
<reference evidence="8 9" key="1">
    <citation type="journal article" date="2019" name="J. Ind. Microbiol. Biotechnol.">
        <title>The complete genomic sequence of Streptomyces spectabilis NRRL-2792 and identification of secondary metabolite biosynthetic gene clusters.</title>
        <authorList>
            <person name="Sinha A."/>
            <person name="Phillips-Salemka S."/>
            <person name="Niraula T.A."/>
            <person name="Short K.A."/>
            <person name="Niraula N.P."/>
        </authorList>
    </citation>
    <scope>NUCLEOTIDE SEQUENCE [LARGE SCALE GENOMIC DNA]</scope>
    <source>
        <strain evidence="8 9">NRRL 2792</strain>
    </source>
</reference>
<dbReference type="PANTHER" id="PTHR35807">
    <property type="entry name" value="TRANSCRIPTIONAL REGULATOR REDD-RELATED"/>
    <property type="match status" value="1"/>
</dbReference>
<dbReference type="Pfam" id="PF03704">
    <property type="entry name" value="BTAD"/>
    <property type="match status" value="1"/>
</dbReference>
<dbReference type="PRINTS" id="PR00364">
    <property type="entry name" value="DISEASERSIST"/>
</dbReference>
<dbReference type="GO" id="GO:0000160">
    <property type="term" value="P:phosphorelay signal transduction system"/>
    <property type="evidence" value="ECO:0007669"/>
    <property type="project" value="UniProtKB-KW"/>
</dbReference>
<dbReference type="InterPro" id="IPR016032">
    <property type="entry name" value="Sig_transdc_resp-reg_C-effctor"/>
</dbReference>
<proteinExistence type="inferred from homology"/>
<evidence type="ECO:0000256" key="4">
    <source>
        <dbReference type="ARBA" id="ARBA00023125"/>
    </source>
</evidence>
<dbReference type="Proteomes" id="UP000316806">
    <property type="component" value="Chromosome"/>
</dbReference>
<dbReference type="SUPFAM" id="SSF48452">
    <property type="entry name" value="TPR-like"/>
    <property type="match status" value="3"/>
</dbReference>
<sequence>MDLGIRVLGPVELRRAGQGERLGSAKERLVLAALALDAGRPVSLDTLIHRLWDDTPPAKPRASVHAYAARIRRRLRAAHDGELLLQQAHTYTLALHPRQVDCHRFAELADRARALTDGGGDAEALGLLREAEELWRGEPLAGLPGLWAERVRAGLEEKHLAAHLTRFGIELRRGHFAELVPEVGALLEQYPSDETLACQLMTAAYGCGRQSDALRVYDTVRRRLREQLGTDPGDALTRLHRLVLNGAPLHELLPPPEPAVAAPRTLPSHPELVGRTHELESILGAAPAREAPGAVIALQAISGMAGVGKSLLAVHAARHLGGRYPDGQIHLDLRAHSPGQEPLAPEAALRALLRVLGVPARAIPDTLDELVGLWRTLLSTRRAVIVLDDAAGPDQLRPLLPGASPSLVIITSRRRITGLPGVRPVLLDVLPPDDAAALFRRLAGHERTGRAHEVADTVRLCGYLPLAIELAAGRLASRPAWTTANLLHRLTHGHGRLAEIRDGSREMVRAFEVSYMTLTAEERAVFRRLGLQLGPDFETFTTAALTGLPAHRAERVLESLLDAHLIQEPKPERYVFHDLLGEYARTLSLSEDPADERDGALRGLIDFYVQASDAADRLVYPRRARPHLPRPARGRAAPAWPGPDAARRWLTAERPGLIAAERHCRAAGAPQDAALLAGALANFLDEEGYSAEAQRMLAAAAAHWRAVDEPNPEVHALLHLATAQSRCARYDQAGTALRRARDVADRLGDTTLRAEVRHQLGVLHWNLGRLPDALAHQNAALALRLPTDDLWQIARSQNNLGITRLYLGDVRRAEEHFNAALSGFHASGDDREKAHVLNNLSDLQGNIGHQESAREFLRRALELLAESGSPSEHAITQVNLAHTMNSPAELDAMLDLYRDSLNTFRRIGDRRNASITLHDMGLALSAARHFHEAADQHRRALELARSIGAAHEEVQALLGLGTAEERTGQPAAAAGHLEAAIEVADRSGMAREADRARSILRELHTRTATGSRRGEHSH</sequence>
<evidence type="ECO:0000313" key="8">
    <source>
        <dbReference type="EMBL" id="QDQ14704.1"/>
    </source>
</evidence>
<dbReference type="InterPro" id="IPR027417">
    <property type="entry name" value="P-loop_NTPase"/>
</dbReference>
<dbReference type="InterPro" id="IPR011990">
    <property type="entry name" value="TPR-like_helical_dom_sf"/>
</dbReference>
<feature type="DNA-binding region" description="OmpR/PhoB-type" evidence="6">
    <location>
        <begin position="1"/>
        <end position="95"/>
    </location>
</feature>
<dbReference type="Gene3D" id="3.40.50.300">
    <property type="entry name" value="P-loop containing nucleotide triphosphate hydrolases"/>
    <property type="match status" value="1"/>
</dbReference>
<keyword evidence="3" id="KW-0805">Transcription regulation</keyword>
<dbReference type="PANTHER" id="PTHR35807:SF1">
    <property type="entry name" value="TRANSCRIPTIONAL REGULATOR REDD"/>
    <property type="match status" value="1"/>
</dbReference>
<dbReference type="SUPFAM" id="SSF52540">
    <property type="entry name" value="P-loop containing nucleoside triphosphate hydrolases"/>
    <property type="match status" value="1"/>
</dbReference>
<evidence type="ECO:0000259" key="7">
    <source>
        <dbReference type="PROSITE" id="PS51755"/>
    </source>
</evidence>
<dbReference type="AlphaFoldDB" id="A0A516RGD3"/>
<dbReference type="InterPro" id="IPR036388">
    <property type="entry name" value="WH-like_DNA-bd_sf"/>
</dbReference>
<evidence type="ECO:0000256" key="3">
    <source>
        <dbReference type="ARBA" id="ARBA00023015"/>
    </source>
</evidence>
<organism evidence="8 9">
    <name type="scientific">Streptomyces spectabilis</name>
    <dbReference type="NCBI Taxonomy" id="68270"/>
    <lineage>
        <taxon>Bacteria</taxon>
        <taxon>Bacillati</taxon>
        <taxon>Actinomycetota</taxon>
        <taxon>Actinomycetes</taxon>
        <taxon>Kitasatosporales</taxon>
        <taxon>Streptomycetaceae</taxon>
        <taxon>Streptomyces</taxon>
    </lineage>
</organism>
<evidence type="ECO:0000313" key="9">
    <source>
        <dbReference type="Proteomes" id="UP000316806"/>
    </source>
</evidence>
<dbReference type="RefSeq" id="WP_144321912.1">
    <property type="nucleotide sequence ID" value="NZ_CP040916.1"/>
</dbReference>
<dbReference type="InterPro" id="IPR005158">
    <property type="entry name" value="BTAD"/>
</dbReference>
<dbReference type="InterPro" id="IPR051677">
    <property type="entry name" value="AfsR-DnrI-RedD_regulator"/>
</dbReference>
<dbReference type="PROSITE" id="PS51755">
    <property type="entry name" value="OMPR_PHOB"/>
    <property type="match status" value="1"/>
</dbReference>
<evidence type="ECO:0000256" key="2">
    <source>
        <dbReference type="ARBA" id="ARBA00023012"/>
    </source>
</evidence>
<keyword evidence="2" id="KW-0902">Two-component regulatory system</keyword>
<dbReference type="Pfam" id="PF13424">
    <property type="entry name" value="TPR_12"/>
    <property type="match status" value="1"/>
</dbReference>
<dbReference type="CDD" id="cd15831">
    <property type="entry name" value="BTAD"/>
    <property type="match status" value="1"/>
</dbReference>
<dbReference type="Pfam" id="PF00486">
    <property type="entry name" value="Trans_reg_C"/>
    <property type="match status" value="1"/>
</dbReference>
<dbReference type="Gene3D" id="1.10.10.10">
    <property type="entry name" value="Winged helix-like DNA-binding domain superfamily/Winged helix DNA-binding domain"/>
    <property type="match status" value="1"/>
</dbReference>
<evidence type="ECO:0000256" key="5">
    <source>
        <dbReference type="ARBA" id="ARBA00023163"/>
    </source>
</evidence>
<dbReference type="SMART" id="SM00028">
    <property type="entry name" value="TPR"/>
    <property type="match status" value="6"/>
</dbReference>
<evidence type="ECO:0000256" key="6">
    <source>
        <dbReference type="PROSITE-ProRule" id="PRU01091"/>
    </source>
</evidence>
<gene>
    <name evidence="8" type="ORF">FH965_32565</name>
</gene>
<dbReference type="InterPro" id="IPR001867">
    <property type="entry name" value="OmpR/PhoB-type_DNA-bd"/>
</dbReference>
<dbReference type="SUPFAM" id="SSF46894">
    <property type="entry name" value="C-terminal effector domain of the bipartite response regulators"/>
    <property type="match status" value="1"/>
</dbReference>
<dbReference type="GO" id="GO:0043531">
    <property type="term" value="F:ADP binding"/>
    <property type="evidence" value="ECO:0007669"/>
    <property type="project" value="InterPro"/>
</dbReference>
<feature type="domain" description="OmpR/PhoB-type" evidence="7">
    <location>
        <begin position="1"/>
        <end position="95"/>
    </location>
</feature>
<dbReference type="GO" id="GO:0003677">
    <property type="term" value="F:DNA binding"/>
    <property type="evidence" value="ECO:0007669"/>
    <property type="project" value="UniProtKB-UniRule"/>
</dbReference>
<dbReference type="SMART" id="SM01043">
    <property type="entry name" value="BTAD"/>
    <property type="match status" value="1"/>
</dbReference>
<protein>
    <submittedName>
        <fullName evidence="8">Tetratricopeptide repeat protein</fullName>
    </submittedName>
</protein>
<dbReference type="SMART" id="SM00862">
    <property type="entry name" value="Trans_reg_C"/>
    <property type="match status" value="1"/>
</dbReference>
<name>A0A516RGD3_STRST</name>
<evidence type="ECO:0000256" key="1">
    <source>
        <dbReference type="ARBA" id="ARBA00005820"/>
    </source>
</evidence>
<dbReference type="EMBL" id="CP040916">
    <property type="protein sequence ID" value="QDQ14704.1"/>
    <property type="molecule type" value="Genomic_DNA"/>
</dbReference>
<keyword evidence="5" id="KW-0804">Transcription</keyword>